<evidence type="ECO:0000256" key="2">
    <source>
        <dbReference type="ARBA" id="ARBA00005983"/>
    </source>
</evidence>
<keyword evidence="6" id="KW-0547">Nucleotide-binding</keyword>
<dbReference type="GO" id="GO:0008654">
    <property type="term" value="P:phospholipid biosynthetic process"/>
    <property type="evidence" value="ECO:0007669"/>
    <property type="project" value="UniProtKB-KW"/>
</dbReference>
<organism evidence="14 15">
    <name type="scientific">Paenibacillus algicola</name>
    <dbReference type="NCBI Taxonomy" id="2565926"/>
    <lineage>
        <taxon>Bacteria</taxon>
        <taxon>Bacillati</taxon>
        <taxon>Bacillota</taxon>
        <taxon>Bacilli</taxon>
        <taxon>Bacillales</taxon>
        <taxon>Paenibacillaceae</taxon>
        <taxon>Paenibacillus</taxon>
    </lineage>
</organism>
<dbReference type="SUPFAM" id="SSF111331">
    <property type="entry name" value="NAD kinase/diacylglycerol kinase-like"/>
    <property type="match status" value="1"/>
</dbReference>
<dbReference type="Gene3D" id="2.60.200.40">
    <property type="match status" value="1"/>
</dbReference>
<dbReference type="Pfam" id="PF00781">
    <property type="entry name" value="DAGK_cat"/>
    <property type="match status" value="1"/>
</dbReference>
<dbReference type="KEGG" id="palo:E6C60_4063"/>
<dbReference type="Pfam" id="PF19279">
    <property type="entry name" value="YegS_C"/>
    <property type="match status" value="1"/>
</dbReference>
<gene>
    <name evidence="14" type="ORF">E6C60_4063</name>
</gene>
<dbReference type="InterPro" id="IPR045540">
    <property type="entry name" value="YegS/DAGK_C"/>
</dbReference>
<keyword evidence="10" id="KW-0443">Lipid metabolism</keyword>
<comment type="cofactor">
    <cofactor evidence="1">
        <name>Mg(2+)</name>
        <dbReference type="ChEBI" id="CHEBI:18420"/>
    </cofactor>
</comment>
<evidence type="ECO:0000256" key="4">
    <source>
        <dbReference type="ARBA" id="ARBA00022679"/>
    </source>
</evidence>
<evidence type="ECO:0000313" key="14">
    <source>
        <dbReference type="EMBL" id="QCT04768.1"/>
    </source>
</evidence>
<keyword evidence="3" id="KW-0444">Lipid biosynthesis</keyword>
<proteinExistence type="inferred from homology"/>
<accession>A0A4P8XQ12</accession>
<dbReference type="GO" id="GO:0004143">
    <property type="term" value="F:ATP-dependent diacylglycerol kinase activity"/>
    <property type="evidence" value="ECO:0007669"/>
    <property type="project" value="TreeGrafter"/>
</dbReference>
<keyword evidence="15" id="KW-1185">Reference proteome</keyword>
<feature type="domain" description="DAGKc" evidence="13">
    <location>
        <begin position="13"/>
        <end position="145"/>
    </location>
</feature>
<evidence type="ECO:0000256" key="1">
    <source>
        <dbReference type="ARBA" id="ARBA00001946"/>
    </source>
</evidence>
<evidence type="ECO:0000256" key="12">
    <source>
        <dbReference type="ARBA" id="ARBA00023264"/>
    </source>
</evidence>
<dbReference type="Proteomes" id="UP000300879">
    <property type="component" value="Chromosome"/>
</dbReference>
<dbReference type="PANTHER" id="PTHR12358">
    <property type="entry name" value="SPHINGOSINE KINASE"/>
    <property type="match status" value="1"/>
</dbReference>
<sequence>MIIRTYAERNVYMNQKRAMIIVNPSSGKEEAPRRVVEVERVLAEQGYEVLIQETAQELDATRYCISACTEAFDLVVSIGGDGTLHETINGMMNQSHRPRLGLVPLGTVNDFARALSIPLRPEDAIQTLASSKVQRVDMGTINNQLFANVAAAGALAESLSAVTSEEKSRLGSLAYLKEGLKELVHSHAVPMTIHYDNQVWEGESPLFLAALTNSVGGFERLAPEASVDDGLLHCFVIKDLNLFKTMTASLSLLFGSLKNHKDVHYFTAKSVTVSSTEPVRTNVDGEEGPILPITLSILPRHLEVLVP</sequence>
<dbReference type="NCBIfam" id="TIGR00147">
    <property type="entry name" value="YegS/Rv2252/BmrU family lipid kinase"/>
    <property type="match status" value="1"/>
</dbReference>
<reference evidence="14 15" key="1">
    <citation type="submission" date="2019-05" db="EMBL/GenBank/DDBJ databases">
        <authorList>
            <person name="Chen C."/>
        </authorList>
    </citation>
    <scope>NUCLEOTIDE SEQUENCE [LARGE SCALE GENOMIC DNA]</scope>
    <source>
        <strain evidence="14 15">HB172198</strain>
    </source>
</reference>
<dbReference type="SMART" id="SM00046">
    <property type="entry name" value="DAGKc"/>
    <property type="match status" value="1"/>
</dbReference>
<dbReference type="InterPro" id="IPR005218">
    <property type="entry name" value="Diacylglycerol/lipid_kinase"/>
</dbReference>
<evidence type="ECO:0000256" key="9">
    <source>
        <dbReference type="ARBA" id="ARBA00022842"/>
    </source>
</evidence>
<dbReference type="GO" id="GO:0046872">
    <property type="term" value="F:metal ion binding"/>
    <property type="evidence" value="ECO:0007669"/>
    <property type="project" value="UniProtKB-KW"/>
</dbReference>
<evidence type="ECO:0000256" key="10">
    <source>
        <dbReference type="ARBA" id="ARBA00023098"/>
    </source>
</evidence>
<evidence type="ECO:0000313" key="15">
    <source>
        <dbReference type="Proteomes" id="UP000300879"/>
    </source>
</evidence>
<dbReference type="EMBL" id="CP040396">
    <property type="protein sequence ID" value="QCT04768.1"/>
    <property type="molecule type" value="Genomic_DNA"/>
</dbReference>
<evidence type="ECO:0000259" key="13">
    <source>
        <dbReference type="PROSITE" id="PS50146"/>
    </source>
</evidence>
<dbReference type="AlphaFoldDB" id="A0A4P8XQ12"/>
<keyword evidence="12" id="KW-1208">Phospholipid metabolism</keyword>
<keyword evidence="11" id="KW-0594">Phospholipid biosynthesis</keyword>
<dbReference type="Gene3D" id="3.40.50.10330">
    <property type="entry name" value="Probable inorganic polyphosphate/atp-NAD kinase, domain 1"/>
    <property type="match status" value="1"/>
</dbReference>
<dbReference type="PANTHER" id="PTHR12358:SF106">
    <property type="entry name" value="LIPID KINASE YEGS"/>
    <property type="match status" value="1"/>
</dbReference>
<evidence type="ECO:0000256" key="8">
    <source>
        <dbReference type="ARBA" id="ARBA00022840"/>
    </source>
</evidence>
<name>A0A4P8XQ12_9BACL</name>
<dbReference type="InterPro" id="IPR001206">
    <property type="entry name" value="Diacylglycerol_kinase_cat_dom"/>
</dbReference>
<dbReference type="InterPro" id="IPR050187">
    <property type="entry name" value="Lipid_Phosphate_FormReg"/>
</dbReference>
<keyword evidence="5" id="KW-0479">Metal-binding</keyword>
<keyword evidence="4" id="KW-0808">Transferase</keyword>
<dbReference type="GO" id="GO:0005886">
    <property type="term" value="C:plasma membrane"/>
    <property type="evidence" value="ECO:0007669"/>
    <property type="project" value="TreeGrafter"/>
</dbReference>
<evidence type="ECO:0000256" key="11">
    <source>
        <dbReference type="ARBA" id="ARBA00023209"/>
    </source>
</evidence>
<keyword evidence="9" id="KW-0460">Magnesium</keyword>
<evidence type="ECO:0000256" key="6">
    <source>
        <dbReference type="ARBA" id="ARBA00022741"/>
    </source>
</evidence>
<protein>
    <submittedName>
        <fullName evidence="14">Diacylglycerol kinase catalytic domain-containing transcription regulator</fullName>
    </submittedName>
</protein>
<keyword evidence="7 14" id="KW-0418">Kinase</keyword>
<dbReference type="PROSITE" id="PS50146">
    <property type="entry name" value="DAGK"/>
    <property type="match status" value="1"/>
</dbReference>
<evidence type="ECO:0000256" key="3">
    <source>
        <dbReference type="ARBA" id="ARBA00022516"/>
    </source>
</evidence>
<evidence type="ECO:0000256" key="5">
    <source>
        <dbReference type="ARBA" id="ARBA00022723"/>
    </source>
</evidence>
<dbReference type="InterPro" id="IPR017438">
    <property type="entry name" value="ATP-NAD_kinase_N"/>
</dbReference>
<dbReference type="InterPro" id="IPR016064">
    <property type="entry name" value="NAD/diacylglycerol_kinase_sf"/>
</dbReference>
<evidence type="ECO:0000256" key="7">
    <source>
        <dbReference type="ARBA" id="ARBA00022777"/>
    </source>
</evidence>
<dbReference type="GO" id="GO:0005524">
    <property type="term" value="F:ATP binding"/>
    <property type="evidence" value="ECO:0007669"/>
    <property type="project" value="UniProtKB-KW"/>
</dbReference>
<keyword evidence="8" id="KW-0067">ATP-binding</keyword>
<comment type="similarity">
    <text evidence="2">Belongs to the diacylglycerol/lipid kinase family.</text>
</comment>